<comment type="similarity">
    <text evidence="1 3">Belongs to the RRF family.</text>
</comment>
<accession>A0A2H0XB54</accession>
<dbReference type="HAMAP" id="MF_00040">
    <property type="entry name" value="RRF"/>
    <property type="match status" value="1"/>
</dbReference>
<keyword evidence="3" id="KW-0963">Cytoplasm</keyword>
<evidence type="ECO:0000313" key="6">
    <source>
        <dbReference type="Proteomes" id="UP000231252"/>
    </source>
</evidence>
<protein>
    <recommendedName>
        <fullName evidence="3">Ribosome-recycling factor</fullName>
        <shortName evidence="3">RRF</shortName>
    </recommendedName>
    <alternativeName>
        <fullName evidence="3">Ribosome-releasing factor</fullName>
    </alternativeName>
</protein>
<dbReference type="NCBIfam" id="TIGR00496">
    <property type="entry name" value="frr"/>
    <property type="match status" value="1"/>
</dbReference>
<comment type="subcellular location">
    <subcellularLocation>
        <location evidence="3">Cytoplasm</location>
    </subcellularLocation>
</comment>
<dbReference type="PANTHER" id="PTHR20982">
    <property type="entry name" value="RIBOSOME RECYCLING FACTOR"/>
    <property type="match status" value="1"/>
</dbReference>
<dbReference type="InterPro" id="IPR002661">
    <property type="entry name" value="Ribosome_recyc_fac"/>
</dbReference>
<gene>
    <name evidence="3" type="primary">frr</name>
    <name evidence="5" type="ORF">COT50_03515</name>
</gene>
<name>A0A2H0XB54_UNCKA</name>
<dbReference type="GO" id="GO:0005737">
    <property type="term" value="C:cytoplasm"/>
    <property type="evidence" value="ECO:0007669"/>
    <property type="project" value="UniProtKB-SubCell"/>
</dbReference>
<dbReference type="InterPro" id="IPR023584">
    <property type="entry name" value="Ribosome_recyc_fac_dom"/>
</dbReference>
<organism evidence="5 6">
    <name type="scientific">candidate division WWE3 bacterium CG08_land_8_20_14_0_20_41_10</name>
    <dbReference type="NCBI Taxonomy" id="1975085"/>
    <lineage>
        <taxon>Bacteria</taxon>
        <taxon>Katanobacteria</taxon>
    </lineage>
</organism>
<dbReference type="GO" id="GO:0043023">
    <property type="term" value="F:ribosomal large subunit binding"/>
    <property type="evidence" value="ECO:0007669"/>
    <property type="project" value="TreeGrafter"/>
</dbReference>
<dbReference type="Proteomes" id="UP000231252">
    <property type="component" value="Unassembled WGS sequence"/>
</dbReference>
<dbReference type="Pfam" id="PF01765">
    <property type="entry name" value="RRF"/>
    <property type="match status" value="1"/>
</dbReference>
<reference evidence="6" key="1">
    <citation type="submission" date="2017-09" db="EMBL/GenBank/DDBJ databases">
        <title>Depth-based differentiation of microbial function through sediment-hosted aquifers and enrichment of novel symbionts in the deep terrestrial subsurface.</title>
        <authorList>
            <person name="Probst A.J."/>
            <person name="Ladd B."/>
            <person name="Jarett J.K."/>
            <person name="Geller-Mcgrath D.E."/>
            <person name="Sieber C.M.K."/>
            <person name="Emerson J.B."/>
            <person name="Anantharaman K."/>
            <person name="Thomas B.C."/>
            <person name="Malmstrom R."/>
            <person name="Stieglmeier M."/>
            <person name="Klingl A."/>
            <person name="Woyke T."/>
            <person name="Ryan C.M."/>
            <person name="Banfield J.F."/>
        </authorList>
    </citation>
    <scope>NUCLEOTIDE SEQUENCE [LARGE SCALE GENOMIC DNA]</scope>
</reference>
<comment type="function">
    <text evidence="3">Responsible for the release of ribosomes from messenger RNA at the termination of protein biosynthesis. May increase the efficiency of translation by recycling ribosomes from one round of translation to another.</text>
</comment>
<dbReference type="GO" id="GO:0006415">
    <property type="term" value="P:translational termination"/>
    <property type="evidence" value="ECO:0007669"/>
    <property type="project" value="UniProtKB-UniRule"/>
</dbReference>
<evidence type="ECO:0000259" key="4">
    <source>
        <dbReference type="Pfam" id="PF01765"/>
    </source>
</evidence>
<dbReference type="PANTHER" id="PTHR20982:SF3">
    <property type="entry name" value="MITOCHONDRIAL RIBOSOME RECYCLING FACTOR PSEUDO 1"/>
    <property type="match status" value="1"/>
</dbReference>
<evidence type="ECO:0000313" key="5">
    <source>
        <dbReference type="EMBL" id="PIS22170.1"/>
    </source>
</evidence>
<evidence type="ECO:0000256" key="3">
    <source>
        <dbReference type="HAMAP-Rule" id="MF_00040"/>
    </source>
</evidence>
<keyword evidence="2 3" id="KW-0648">Protein biosynthesis</keyword>
<dbReference type="Gene3D" id="3.30.1360.40">
    <property type="match status" value="1"/>
</dbReference>
<dbReference type="EMBL" id="PEYU01000076">
    <property type="protein sequence ID" value="PIS22170.1"/>
    <property type="molecule type" value="Genomic_DNA"/>
</dbReference>
<dbReference type="InterPro" id="IPR036191">
    <property type="entry name" value="RRF_sf"/>
</dbReference>
<proteinExistence type="inferred from homology"/>
<evidence type="ECO:0000256" key="2">
    <source>
        <dbReference type="ARBA" id="ARBA00022917"/>
    </source>
</evidence>
<dbReference type="AlphaFoldDB" id="A0A2H0XB54"/>
<dbReference type="SUPFAM" id="SSF55194">
    <property type="entry name" value="Ribosome recycling factor, RRF"/>
    <property type="match status" value="1"/>
</dbReference>
<dbReference type="FunFam" id="3.30.1360.40:FF:000001">
    <property type="entry name" value="Ribosome-recycling factor"/>
    <property type="match status" value="1"/>
</dbReference>
<comment type="caution">
    <text evidence="5">The sequence shown here is derived from an EMBL/GenBank/DDBJ whole genome shotgun (WGS) entry which is preliminary data.</text>
</comment>
<evidence type="ECO:0000256" key="1">
    <source>
        <dbReference type="ARBA" id="ARBA00005912"/>
    </source>
</evidence>
<sequence length="182" mass="20609">MLFKELNQKLTLSLEFFVGELTKIHTGRASTALVENIELEAYGGRMKIKEVGSISVPEPQTILIAPWDRSLLKDIEKALRESSLGVNPIVGGDSVKMPIPALTEDRRKEMSKMAGVKLEDCKNSMRSIRQDAMKQVDKAFGDKEIGEDDKFNQKEEVEEIVKDYVRRAEVLSDKKKEEILQI</sequence>
<feature type="domain" description="Ribosome recycling factor" evidence="4">
    <location>
        <begin position="20"/>
        <end position="180"/>
    </location>
</feature>
<dbReference type="Gene3D" id="1.10.132.20">
    <property type="entry name" value="Ribosome-recycling factor"/>
    <property type="match status" value="1"/>
</dbReference>